<feature type="domain" description="Xylose isomerase-like TIM barrel" evidence="1">
    <location>
        <begin position="53"/>
        <end position="235"/>
    </location>
</feature>
<keyword evidence="3" id="KW-1185">Reference proteome</keyword>
<accession>A0ABS0YY96</accession>
<proteinExistence type="predicted"/>
<name>A0ABS0YY96_9BACT</name>
<organism evidence="2 3">
    <name type="scientific">Geomonas propionica</name>
    <dbReference type="NCBI Taxonomy" id="2798582"/>
    <lineage>
        <taxon>Bacteria</taxon>
        <taxon>Pseudomonadati</taxon>
        <taxon>Thermodesulfobacteriota</taxon>
        <taxon>Desulfuromonadia</taxon>
        <taxon>Geobacterales</taxon>
        <taxon>Geobacteraceae</taxon>
        <taxon>Geomonas</taxon>
    </lineage>
</organism>
<comment type="caution">
    <text evidence="2">The sequence shown here is derived from an EMBL/GenBank/DDBJ whole genome shotgun (WGS) entry which is preliminary data.</text>
</comment>
<dbReference type="Pfam" id="PF01261">
    <property type="entry name" value="AP_endonuc_2"/>
    <property type="match status" value="1"/>
</dbReference>
<evidence type="ECO:0000313" key="2">
    <source>
        <dbReference type="EMBL" id="MBJ6802727.1"/>
    </source>
</evidence>
<dbReference type="InterPro" id="IPR036237">
    <property type="entry name" value="Xyl_isomerase-like_sf"/>
</dbReference>
<reference evidence="2 3" key="1">
    <citation type="submission" date="2020-12" db="EMBL/GenBank/DDBJ databases">
        <title>Geomonas sp. Red259, isolated from paddy soil.</title>
        <authorList>
            <person name="Xu Z."/>
            <person name="Zhang Z."/>
            <person name="Masuda Y."/>
            <person name="Itoh H."/>
            <person name="Senoo K."/>
        </authorList>
    </citation>
    <scope>NUCLEOTIDE SEQUENCE [LARGE SCALE GENOMIC DNA]</scope>
    <source>
        <strain evidence="2 3">Red259</strain>
    </source>
</reference>
<dbReference type="EMBL" id="JAEMHK010000024">
    <property type="protein sequence ID" value="MBJ6802727.1"/>
    <property type="molecule type" value="Genomic_DNA"/>
</dbReference>
<dbReference type="SUPFAM" id="SSF51658">
    <property type="entry name" value="Xylose isomerase-like"/>
    <property type="match status" value="1"/>
</dbReference>
<dbReference type="NCBIfam" id="NF035939">
    <property type="entry name" value="TIM_EboE"/>
    <property type="match status" value="1"/>
</dbReference>
<sequence length="353" mass="39705">MLTYCTNIHRGESWEEVRTAVWPRVLEVKRRVFPDRPFPVGLRLSARAAREATPELAREFLEECKRNSCFVPTLNGFPYGAFHDTPVKEHAYLPDWREPARVEYTLDLVRLLALWLPEGCTGSISTLPVCYGPSVSREEFTRVREHLVLVLQELARHAGRGINIILALEPEPDCFLETCREVAGFVATLELPEQLRPHLGVCFDCCHAAVVLEEPREAFAVLAAARIPVAKIHVSSAIRLPAVPPGALAVFDEERYLHQATLVAGSDIRRFGDISHALAAPPPLSGEWLVHYHLPIFDDGNKSYGSTNAFIREVLSCRPRGALLEIETYIPEVSELPAEDLICREFDWLRSIL</sequence>
<dbReference type="RefSeq" id="WP_199397197.1">
    <property type="nucleotide sequence ID" value="NZ_JAEMHK010000024.1"/>
</dbReference>
<protein>
    <submittedName>
        <fullName evidence="2">Metabolite traffic protein EboE</fullName>
    </submittedName>
</protein>
<evidence type="ECO:0000313" key="3">
    <source>
        <dbReference type="Proteomes" id="UP000641025"/>
    </source>
</evidence>
<gene>
    <name evidence="2" type="primary">eboE</name>
    <name evidence="2" type="ORF">JFN90_21565</name>
</gene>
<dbReference type="Proteomes" id="UP000641025">
    <property type="component" value="Unassembled WGS sequence"/>
</dbReference>
<dbReference type="Gene3D" id="3.20.20.150">
    <property type="entry name" value="Divalent-metal-dependent TIM barrel enzymes"/>
    <property type="match status" value="1"/>
</dbReference>
<evidence type="ECO:0000259" key="1">
    <source>
        <dbReference type="Pfam" id="PF01261"/>
    </source>
</evidence>
<dbReference type="InterPro" id="IPR013022">
    <property type="entry name" value="Xyl_isomerase-like_TIM-brl"/>
</dbReference>